<evidence type="ECO:0000313" key="3">
    <source>
        <dbReference type="EMBL" id="GFR42024.1"/>
    </source>
</evidence>
<feature type="non-terminal residue" evidence="3">
    <location>
        <position position="301"/>
    </location>
</feature>
<dbReference type="GO" id="GO:0005737">
    <property type="term" value="C:cytoplasm"/>
    <property type="evidence" value="ECO:0007669"/>
    <property type="project" value="TreeGrafter"/>
</dbReference>
<feature type="domain" description="CTLH" evidence="2">
    <location>
        <begin position="98"/>
        <end position="156"/>
    </location>
</feature>
<feature type="compositionally biased region" description="Pro residues" evidence="1">
    <location>
        <begin position="196"/>
        <end position="210"/>
    </location>
</feature>
<gene>
    <name evidence="3" type="ORF">Agub_g2840</name>
</gene>
<name>A0AAD3DIV5_9CHLO</name>
<dbReference type="SMART" id="SM00668">
    <property type="entry name" value="CTLH"/>
    <property type="match status" value="1"/>
</dbReference>
<proteinExistence type="predicted"/>
<dbReference type="GO" id="GO:0005634">
    <property type="term" value="C:nucleus"/>
    <property type="evidence" value="ECO:0007669"/>
    <property type="project" value="TreeGrafter"/>
</dbReference>
<dbReference type="Pfam" id="PF10607">
    <property type="entry name" value="CTLH"/>
    <property type="match status" value="1"/>
</dbReference>
<evidence type="ECO:0000256" key="1">
    <source>
        <dbReference type="SAM" id="MobiDB-lite"/>
    </source>
</evidence>
<dbReference type="AlphaFoldDB" id="A0AAD3DIV5"/>
<dbReference type="PANTHER" id="PTHR12170:SF2">
    <property type="entry name" value="E3 UBIQUITIN-PROTEIN TRANSFERASE MAEA"/>
    <property type="match status" value="1"/>
</dbReference>
<dbReference type="InterPro" id="IPR045098">
    <property type="entry name" value="Fyv10_fam"/>
</dbReference>
<dbReference type="InterPro" id="IPR006594">
    <property type="entry name" value="LisH"/>
</dbReference>
<dbReference type="Proteomes" id="UP001054857">
    <property type="component" value="Unassembled WGS sequence"/>
</dbReference>
<evidence type="ECO:0000313" key="4">
    <source>
        <dbReference type="Proteomes" id="UP001054857"/>
    </source>
</evidence>
<dbReference type="InterPro" id="IPR006595">
    <property type="entry name" value="CTLH_C"/>
</dbReference>
<dbReference type="GO" id="GO:0004842">
    <property type="term" value="F:ubiquitin-protein transferase activity"/>
    <property type="evidence" value="ECO:0007669"/>
    <property type="project" value="InterPro"/>
</dbReference>
<evidence type="ECO:0000259" key="2">
    <source>
        <dbReference type="PROSITE" id="PS50897"/>
    </source>
</evidence>
<feature type="compositionally biased region" description="Low complexity" evidence="1">
    <location>
        <begin position="211"/>
        <end position="226"/>
    </location>
</feature>
<comment type="caution">
    <text evidence="3">The sequence shown here is derived from an EMBL/GenBank/DDBJ whole genome shotgun (WGS) entry which is preliminary data.</text>
</comment>
<sequence length="301" mass="32358">KRKLVDVSRTEADDCQRVRARLEHLSCSSASSSSQDPTSTAAASNPTSATPATSSILPWPRQRLDVLLTDHLLRAGHHNTACRLASESDIALLTDAHIFQGARRILSALLESHDVLPALAWCAHNRSRLTKAKSALEFRLHVQQFIELVRRGERLAAIAYARKQLAPWAATHMTDFQRAVATLVFHKPASSSSAAVPPPTPPCSPRPSGAPWPTSSCATSTACTPSRPSRCSMSTCRRASPRSKPPPPPAAAAPVPHRRSRAEAAPPKAAVVTTPCAFLPSSAWPSRCRTPSTRTPSCCVR</sequence>
<organism evidence="3 4">
    <name type="scientific">Astrephomene gubernaculifera</name>
    <dbReference type="NCBI Taxonomy" id="47775"/>
    <lineage>
        <taxon>Eukaryota</taxon>
        <taxon>Viridiplantae</taxon>
        <taxon>Chlorophyta</taxon>
        <taxon>core chlorophytes</taxon>
        <taxon>Chlorophyceae</taxon>
        <taxon>CS clade</taxon>
        <taxon>Chlamydomonadales</taxon>
        <taxon>Astrephomenaceae</taxon>
        <taxon>Astrephomene</taxon>
    </lineage>
</organism>
<dbReference type="GO" id="GO:0034657">
    <property type="term" value="C:GID complex"/>
    <property type="evidence" value="ECO:0007669"/>
    <property type="project" value="TreeGrafter"/>
</dbReference>
<dbReference type="InterPro" id="IPR024964">
    <property type="entry name" value="CTLH/CRA"/>
</dbReference>
<dbReference type="PROSITE" id="PS50897">
    <property type="entry name" value="CTLH"/>
    <property type="match status" value="1"/>
</dbReference>
<keyword evidence="4" id="KW-1185">Reference proteome</keyword>
<dbReference type="EMBL" id="BMAR01000002">
    <property type="protein sequence ID" value="GFR42024.1"/>
    <property type="molecule type" value="Genomic_DNA"/>
</dbReference>
<feature type="region of interest" description="Disordered" evidence="1">
    <location>
        <begin position="26"/>
        <end position="55"/>
    </location>
</feature>
<accession>A0AAD3DIV5</accession>
<dbReference type="PANTHER" id="PTHR12170">
    <property type="entry name" value="MACROPHAGE ERYTHROBLAST ATTACHER-RELATED"/>
    <property type="match status" value="1"/>
</dbReference>
<protein>
    <recommendedName>
        <fullName evidence="2">CTLH domain-containing protein</fullName>
    </recommendedName>
</protein>
<dbReference type="PROSITE" id="PS50896">
    <property type="entry name" value="LISH"/>
    <property type="match status" value="1"/>
</dbReference>
<feature type="region of interest" description="Disordered" evidence="1">
    <location>
        <begin position="191"/>
        <end position="270"/>
    </location>
</feature>
<dbReference type="GO" id="GO:0043161">
    <property type="term" value="P:proteasome-mediated ubiquitin-dependent protein catabolic process"/>
    <property type="evidence" value="ECO:0007669"/>
    <property type="project" value="InterPro"/>
</dbReference>
<reference evidence="3 4" key="1">
    <citation type="journal article" date="2021" name="Sci. Rep.">
        <title>Genome sequencing of the multicellular alga Astrephomene provides insights into convergent evolution of germ-soma differentiation.</title>
        <authorList>
            <person name="Yamashita S."/>
            <person name="Yamamoto K."/>
            <person name="Matsuzaki R."/>
            <person name="Suzuki S."/>
            <person name="Yamaguchi H."/>
            <person name="Hirooka S."/>
            <person name="Minakuchi Y."/>
            <person name="Miyagishima S."/>
            <person name="Kawachi M."/>
            <person name="Toyoda A."/>
            <person name="Nozaki H."/>
        </authorList>
    </citation>
    <scope>NUCLEOTIDE SEQUENCE [LARGE SCALE GENOMIC DNA]</scope>
    <source>
        <strain evidence="3 4">NIES-4017</strain>
    </source>
</reference>